<organism evidence="17">
    <name type="scientific">Menopon gallinae</name>
    <name type="common">poultry shaft louse</name>
    <dbReference type="NCBI Taxonomy" id="328185"/>
    <lineage>
        <taxon>Eukaryota</taxon>
        <taxon>Metazoa</taxon>
        <taxon>Ecdysozoa</taxon>
        <taxon>Arthropoda</taxon>
        <taxon>Hexapoda</taxon>
        <taxon>Insecta</taxon>
        <taxon>Pterygota</taxon>
        <taxon>Neoptera</taxon>
        <taxon>Paraneoptera</taxon>
        <taxon>Psocodea</taxon>
        <taxon>Troctomorpha</taxon>
        <taxon>Phthiraptera</taxon>
        <taxon>Amblycera</taxon>
        <taxon>Menoponidae</taxon>
        <taxon>Menopon</taxon>
    </lineage>
</organism>
<dbReference type="InterPro" id="IPR000299">
    <property type="entry name" value="FERM_domain"/>
</dbReference>
<evidence type="ECO:0000256" key="9">
    <source>
        <dbReference type="ARBA" id="ARBA00023203"/>
    </source>
</evidence>
<keyword evidence="10" id="KW-0206">Cytoskeleton</keyword>
<keyword evidence="9" id="KW-0009">Actin-binding</keyword>
<evidence type="ECO:0000256" key="12">
    <source>
        <dbReference type="ARBA" id="ARBA00043944"/>
    </source>
</evidence>
<dbReference type="InterPro" id="IPR046810">
    <property type="entry name" value="ERM_helical"/>
</dbReference>
<evidence type="ECO:0000256" key="14">
    <source>
        <dbReference type="SAM" id="Coils"/>
    </source>
</evidence>
<evidence type="ECO:0000256" key="8">
    <source>
        <dbReference type="ARBA" id="ARBA00023136"/>
    </source>
</evidence>
<feature type="domain" description="FERM" evidence="16">
    <location>
        <begin position="6"/>
        <end position="296"/>
    </location>
</feature>
<evidence type="ECO:0000256" key="10">
    <source>
        <dbReference type="ARBA" id="ARBA00023212"/>
    </source>
</evidence>
<reference evidence="17" key="1">
    <citation type="journal article" date="2024" name="Gigascience">
        <title>Chromosome-level genome of the poultry shaft louse Menopon gallinae provides insight into the host-switching and adaptive evolution of parasitic lice.</title>
        <authorList>
            <person name="Xu Y."/>
            <person name="Ma L."/>
            <person name="Liu S."/>
            <person name="Liang Y."/>
            <person name="Liu Q."/>
            <person name="He Z."/>
            <person name="Tian L."/>
            <person name="Duan Y."/>
            <person name="Cai W."/>
            <person name="Li H."/>
            <person name="Song F."/>
        </authorList>
    </citation>
    <scope>NUCLEOTIDE SEQUENCE</scope>
    <source>
        <strain evidence="17">Cailab_2023a</strain>
    </source>
</reference>
<dbReference type="InterPro" id="IPR019747">
    <property type="entry name" value="FERM_CS"/>
</dbReference>
<dbReference type="PROSITE" id="PS00660">
    <property type="entry name" value="FERM_1"/>
    <property type="match status" value="1"/>
</dbReference>
<dbReference type="PRINTS" id="PR00935">
    <property type="entry name" value="BAND41"/>
</dbReference>
<dbReference type="SUPFAM" id="SSF48678">
    <property type="entry name" value="Moesin tail domain"/>
    <property type="match status" value="1"/>
</dbReference>
<dbReference type="SMART" id="SM00295">
    <property type="entry name" value="B41"/>
    <property type="match status" value="1"/>
</dbReference>
<dbReference type="Gene3D" id="6.10.360.10">
    <property type="match status" value="1"/>
</dbReference>
<dbReference type="CDD" id="cd17187">
    <property type="entry name" value="FERM_F1_ERM"/>
    <property type="match status" value="1"/>
</dbReference>
<feature type="binding site" evidence="13">
    <location>
        <position position="279"/>
    </location>
    <ligand>
        <name>a 1,2-diacyl-sn-glycero-3-phospho-(1D-myo-inositol)</name>
        <dbReference type="ChEBI" id="CHEBI:57880"/>
    </ligand>
</feature>
<dbReference type="GO" id="GO:0005902">
    <property type="term" value="C:microvillus"/>
    <property type="evidence" value="ECO:0007669"/>
    <property type="project" value="UniProtKB-SubCell"/>
</dbReference>
<feature type="binding site" evidence="13">
    <location>
        <begin position="61"/>
        <end position="64"/>
    </location>
    <ligand>
        <name>a 1,2-diacyl-sn-glycero-3-phospho-(1D-myo-inositol)</name>
        <dbReference type="ChEBI" id="CHEBI:57880"/>
    </ligand>
</feature>
<comment type="subcellular location">
    <subcellularLocation>
        <location evidence="4">Cell junction</location>
        <location evidence="4">Adherens junction</location>
    </subcellularLocation>
    <subcellularLocation>
        <location evidence="2">Cell membrane</location>
        <topology evidence="2">Peripheral membrane protein</topology>
    </subcellularLocation>
    <subcellularLocation>
        <location evidence="1">Cell projection</location>
        <location evidence="1">Microvillus</location>
    </subcellularLocation>
    <subcellularLocation>
        <location evidence="12">Cell projection</location>
        <location evidence="12">Rhabdomere</location>
    </subcellularLocation>
    <subcellularLocation>
        <location evidence="3">Cytoplasm</location>
        <location evidence="3">Cytoskeleton</location>
    </subcellularLocation>
</comment>
<dbReference type="InterPro" id="IPR018980">
    <property type="entry name" value="FERM_PH-like_C"/>
</dbReference>
<keyword evidence="6" id="KW-1003">Cell membrane</keyword>
<dbReference type="SUPFAM" id="SSF47031">
    <property type="entry name" value="Second domain of FERM"/>
    <property type="match status" value="1"/>
</dbReference>
<keyword evidence="11" id="KW-0966">Cell projection</keyword>
<dbReference type="FunFam" id="2.30.29.30:FF:000003">
    <property type="entry name" value="Radixin isoform 1"/>
    <property type="match status" value="1"/>
</dbReference>
<gene>
    <name evidence="17" type="ORF">PYX00_002150</name>
</gene>
<dbReference type="Pfam" id="PF00373">
    <property type="entry name" value="FERM_M"/>
    <property type="match status" value="1"/>
</dbReference>
<accession>A0AAW2IFP8</accession>
<evidence type="ECO:0000256" key="11">
    <source>
        <dbReference type="ARBA" id="ARBA00023273"/>
    </source>
</evidence>
<sequence length="571" mass="67548">MVVKSMNVRVTTMDAELEFAIQQTTTGKQLFDQVVKTIGLREVWFFGLQYVDSKGDLTWIKLYKKVMSQDVKKENPLQFKFRAKFYPEDVAEELIQDITLRLFYLQVKNAILSDEIYCPPETSVLLASYAVQARHGDYDKTTHAPGFLSNDRLLPQRVLDQHKMSKDEWESSITTWWNEHKGMPREDAMMEYLKIAQDLEMYGVNYFEIKNKKGTELWLGVDALGVNIYEKDDKLTPKIGFPWSEIRNISFNDKKFIIKPIDKKAPDFVFFAARIKINKRILALCMGNHELYMRRRKPDTIDVQQMKAQAREEKIAKQQQREKLQLEIAARERAERKYQEFEERLKAMTEDLAKREQDLQNAEDKIRALEEQVKLQQQAREELEARQNELQEMMIRLEESKNLEAAERQKLEDEIRAKQEEVKRIQTEIEIKNEHTRRLEMEVEEARQKKEEANRQLLAVSTTPQHHHVEENDHDENDDLPNGDVTKDLEIDSSIVDPVEERRTLAEKNERLQDQLKALKQDLAQSLDETKETAMDKIHRENVRVGRDKYKTLREIRKGNTKRRVDQFENM</sequence>
<dbReference type="Gene3D" id="2.30.29.30">
    <property type="entry name" value="Pleckstrin-homology domain (PH domain)/Phosphotyrosine-binding domain (PTB)"/>
    <property type="match status" value="1"/>
</dbReference>
<dbReference type="InterPro" id="IPR014352">
    <property type="entry name" value="FERM/acyl-CoA-bd_prot_sf"/>
</dbReference>
<dbReference type="GO" id="GO:0003779">
    <property type="term" value="F:actin binding"/>
    <property type="evidence" value="ECO:0007669"/>
    <property type="project" value="UniProtKB-KW"/>
</dbReference>
<dbReference type="PROSITE" id="PS00661">
    <property type="entry name" value="FERM_2"/>
    <property type="match status" value="1"/>
</dbReference>
<keyword evidence="10" id="KW-0963">Cytoplasm</keyword>
<dbReference type="InterPro" id="IPR018979">
    <property type="entry name" value="FERM_N"/>
</dbReference>
<dbReference type="Gene3D" id="3.10.20.90">
    <property type="entry name" value="Phosphatidylinositol 3-kinase Catalytic Subunit, Chain A, domain 1"/>
    <property type="match status" value="1"/>
</dbReference>
<evidence type="ECO:0000256" key="5">
    <source>
        <dbReference type="ARBA" id="ARBA00022025"/>
    </source>
</evidence>
<dbReference type="PANTHER" id="PTHR23281">
    <property type="entry name" value="MERLIN/MOESIN/EZRIN/RADIXIN"/>
    <property type="match status" value="1"/>
</dbReference>
<dbReference type="InterPro" id="IPR035963">
    <property type="entry name" value="FERM_2"/>
</dbReference>
<dbReference type="GO" id="GO:0016324">
    <property type="term" value="C:apical plasma membrane"/>
    <property type="evidence" value="ECO:0007669"/>
    <property type="project" value="UniProtKB-ARBA"/>
</dbReference>
<dbReference type="InterPro" id="IPR019749">
    <property type="entry name" value="Band_41_domain"/>
</dbReference>
<name>A0AAW2IFP8_9NEOP</name>
<dbReference type="InterPro" id="IPR019748">
    <property type="entry name" value="FERM_central"/>
</dbReference>
<evidence type="ECO:0000259" key="16">
    <source>
        <dbReference type="PROSITE" id="PS50057"/>
    </source>
</evidence>
<dbReference type="CDD" id="cd13194">
    <property type="entry name" value="FERM_C_ERM"/>
    <property type="match status" value="1"/>
</dbReference>
<evidence type="ECO:0000256" key="4">
    <source>
        <dbReference type="ARBA" id="ARBA00004536"/>
    </source>
</evidence>
<dbReference type="FunFam" id="1.20.80.10:FF:000002">
    <property type="entry name" value="radixin isoform X1"/>
    <property type="match status" value="1"/>
</dbReference>
<dbReference type="SUPFAM" id="SSF54236">
    <property type="entry name" value="Ubiquitin-like"/>
    <property type="match status" value="1"/>
</dbReference>
<dbReference type="Pfam" id="PF09380">
    <property type="entry name" value="FERM_C"/>
    <property type="match status" value="1"/>
</dbReference>
<feature type="coiled-coil region" evidence="14">
    <location>
        <begin position="502"/>
        <end position="533"/>
    </location>
</feature>
<proteinExistence type="predicted"/>
<protein>
    <recommendedName>
        <fullName evidence="5">Moesin/ezrin/radixin homolog 1</fullName>
    </recommendedName>
</protein>
<dbReference type="Pfam" id="PF09379">
    <property type="entry name" value="FERM_N"/>
    <property type="match status" value="1"/>
</dbReference>
<evidence type="ECO:0000256" key="3">
    <source>
        <dbReference type="ARBA" id="ARBA00004245"/>
    </source>
</evidence>
<dbReference type="Gene3D" id="1.20.80.10">
    <property type="match status" value="1"/>
</dbReference>
<keyword evidence="7" id="KW-0965">Cell junction</keyword>
<dbReference type="PROSITE" id="PS50057">
    <property type="entry name" value="FERM_3"/>
    <property type="match status" value="1"/>
</dbReference>
<dbReference type="GO" id="GO:0005912">
    <property type="term" value="C:adherens junction"/>
    <property type="evidence" value="ECO:0007669"/>
    <property type="project" value="UniProtKB-SubCell"/>
</dbReference>
<dbReference type="AlphaFoldDB" id="A0AAW2IFP8"/>
<dbReference type="InterPro" id="IPR041789">
    <property type="entry name" value="ERM_FERM_C"/>
</dbReference>
<dbReference type="InterPro" id="IPR011993">
    <property type="entry name" value="PH-like_dom_sf"/>
</dbReference>
<evidence type="ECO:0000256" key="6">
    <source>
        <dbReference type="ARBA" id="ARBA00022475"/>
    </source>
</evidence>
<dbReference type="Pfam" id="PF20492">
    <property type="entry name" value="ERM_helical"/>
    <property type="match status" value="1"/>
</dbReference>
<dbReference type="PIRSF" id="PIRSF002305">
    <property type="entry name" value="ERM"/>
    <property type="match status" value="1"/>
</dbReference>
<dbReference type="GO" id="GO:0009887">
    <property type="term" value="P:animal organ morphogenesis"/>
    <property type="evidence" value="ECO:0007669"/>
    <property type="project" value="UniProtKB-ARBA"/>
</dbReference>
<dbReference type="SMART" id="SM01196">
    <property type="entry name" value="FERM_C"/>
    <property type="match status" value="1"/>
</dbReference>
<evidence type="ECO:0000256" key="2">
    <source>
        <dbReference type="ARBA" id="ARBA00004202"/>
    </source>
</evidence>
<feature type="region of interest" description="Disordered" evidence="15">
    <location>
        <begin position="460"/>
        <end position="485"/>
    </location>
</feature>
<dbReference type="EMBL" id="JARGDH010000001">
    <property type="protein sequence ID" value="KAL0281034.1"/>
    <property type="molecule type" value="Genomic_DNA"/>
</dbReference>
<dbReference type="GO" id="GO:0005856">
    <property type="term" value="C:cytoskeleton"/>
    <property type="evidence" value="ECO:0007669"/>
    <property type="project" value="UniProtKB-SubCell"/>
</dbReference>
<dbReference type="GO" id="GO:0016028">
    <property type="term" value="C:rhabdomere"/>
    <property type="evidence" value="ECO:0007669"/>
    <property type="project" value="UniProtKB-SubCell"/>
</dbReference>
<evidence type="ECO:0000256" key="7">
    <source>
        <dbReference type="ARBA" id="ARBA00022949"/>
    </source>
</evidence>
<keyword evidence="14" id="KW-0175">Coiled coil</keyword>
<feature type="compositionally biased region" description="Acidic residues" evidence="15">
    <location>
        <begin position="472"/>
        <end position="481"/>
    </location>
</feature>
<dbReference type="Pfam" id="PF00769">
    <property type="entry name" value="ERM_C"/>
    <property type="match status" value="1"/>
</dbReference>
<dbReference type="InterPro" id="IPR000798">
    <property type="entry name" value="Ez/rad/moesin-like"/>
</dbReference>
<comment type="caution">
    <text evidence="17">The sequence shown here is derived from an EMBL/GenBank/DDBJ whole genome shotgun (WGS) entry which is preliminary data.</text>
</comment>
<evidence type="ECO:0000256" key="1">
    <source>
        <dbReference type="ARBA" id="ARBA00004105"/>
    </source>
</evidence>
<dbReference type="SUPFAM" id="SSF50729">
    <property type="entry name" value="PH domain-like"/>
    <property type="match status" value="1"/>
</dbReference>
<keyword evidence="8" id="KW-0472">Membrane</keyword>
<dbReference type="InterPro" id="IPR008954">
    <property type="entry name" value="Moesin_tail_sf"/>
</dbReference>
<dbReference type="Gene3D" id="1.20.5.450">
    <property type="match status" value="1"/>
</dbReference>
<dbReference type="InterPro" id="IPR011174">
    <property type="entry name" value="ERM"/>
</dbReference>
<evidence type="ECO:0000256" key="15">
    <source>
        <dbReference type="SAM" id="MobiDB-lite"/>
    </source>
</evidence>
<dbReference type="CDD" id="cd14473">
    <property type="entry name" value="FERM_B-lobe"/>
    <property type="match status" value="1"/>
</dbReference>
<dbReference type="InterPro" id="IPR029071">
    <property type="entry name" value="Ubiquitin-like_domsf"/>
</dbReference>
<dbReference type="InterPro" id="IPR011259">
    <property type="entry name" value="ERM_C_dom"/>
</dbReference>
<dbReference type="PRINTS" id="PR00661">
    <property type="entry name" value="ERMFAMILY"/>
</dbReference>
<dbReference type="FunFam" id="3.10.20.90:FF:000013">
    <property type="entry name" value="radixin isoform X1"/>
    <property type="match status" value="1"/>
</dbReference>
<evidence type="ECO:0000313" key="17">
    <source>
        <dbReference type="EMBL" id="KAL0281034.1"/>
    </source>
</evidence>
<dbReference type="GO" id="GO:0030182">
    <property type="term" value="P:neuron differentiation"/>
    <property type="evidence" value="ECO:0007669"/>
    <property type="project" value="UniProtKB-ARBA"/>
</dbReference>
<evidence type="ECO:0000256" key="13">
    <source>
        <dbReference type="PIRSR" id="PIRSR002305-1"/>
    </source>
</evidence>